<dbReference type="OrthoDB" id="432685at2759"/>
<dbReference type="EMBL" id="QUQM01000003">
    <property type="protein sequence ID" value="KAA8648912.1"/>
    <property type="molecule type" value="Genomic_DNA"/>
</dbReference>
<organism evidence="3 4">
    <name type="scientific">Aspergillus tanneri</name>
    <dbReference type="NCBI Taxonomy" id="1220188"/>
    <lineage>
        <taxon>Eukaryota</taxon>
        <taxon>Fungi</taxon>
        <taxon>Dikarya</taxon>
        <taxon>Ascomycota</taxon>
        <taxon>Pezizomycotina</taxon>
        <taxon>Eurotiomycetes</taxon>
        <taxon>Eurotiomycetidae</taxon>
        <taxon>Eurotiales</taxon>
        <taxon>Aspergillaceae</taxon>
        <taxon>Aspergillus</taxon>
        <taxon>Aspergillus subgen. Circumdati</taxon>
    </lineage>
</organism>
<gene>
    <name evidence="3" type="ORF">ATNIH1004_004799</name>
</gene>
<dbReference type="Proteomes" id="UP000324241">
    <property type="component" value="Unassembled WGS sequence"/>
</dbReference>
<dbReference type="InterPro" id="IPR019180">
    <property type="entry name" value="Oxidoreductase-like_N"/>
</dbReference>
<feature type="region of interest" description="Disordered" evidence="1">
    <location>
        <begin position="1"/>
        <end position="45"/>
    </location>
</feature>
<evidence type="ECO:0000313" key="3">
    <source>
        <dbReference type="EMBL" id="KAA8648912.1"/>
    </source>
</evidence>
<dbReference type="VEuPathDB" id="FungiDB:EYZ11_006311"/>
<reference evidence="3 4" key="1">
    <citation type="submission" date="2019-08" db="EMBL/GenBank/DDBJ databases">
        <title>The genome sequence of a newly discovered highly antifungal drug resistant Aspergillus species, Aspergillus tanneri NIH 1004.</title>
        <authorList>
            <person name="Mounaud S."/>
            <person name="Singh I."/>
            <person name="Joardar V."/>
            <person name="Pakala S."/>
            <person name="Pakala S."/>
            <person name="Venepally P."/>
            <person name="Chung J.K."/>
            <person name="Losada L."/>
            <person name="Nierman W.C."/>
        </authorList>
    </citation>
    <scope>NUCLEOTIDE SEQUENCE [LARGE SCALE GENOMIC DNA]</scope>
    <source>
        <strain evidence="3 4">NIH1004</strain>
    </source>
</reference>
<name>A0A5M9MPC0_9EURO</name>
<sequence>MAPTPLYTPQEVPRIKNAKRLTTTRTKQLVRAAEREHDDPPPPPDLGDCCGSSCDPCVTDLWKEELACWRERWGNGAIETKAKKKEKMPGSFDWRCQRQGRA</sequence>
<protein>
    <recommendedName>
        <fullName evidence="2">Oxidoreductase-like domain-containing protein</fullName>
    </recommendedName>
</protein>
<proteinExistence type="predicted"/>
<dbReference type="Pfam" id="PF09791">
    <property type="entry name" value="Oxidored-like"/>
    <property type="match status" value="1"/>
</dbReference>
<accession>A0A5M9MPC0</accession>
<dbReference type="AlphaFoldDB" id="A0A5M9MPC0"/>
<dbReference type="GeneID" id="54327501"/>
<evidence type="ECO:0000313" key="4">
    <source>
        <dbReference type="Proteomes" id="UP000324241"/>
    </source>
</evidence>
<evidence type="ECO:0000256" key="1">
    <source>
        <dbReference type="SAM" id="MobiDB-lite"/>
    </source>
</evidence>
<evidence type="ECO:0000259" key="2">
    <source>
        <dbReference type="Pfam" id="PF09791"/>
    </source>
</evidence>
<dbReference type="RefSeq" id="XP_033428273.1">
    <property type="nucleotide sequence ID" value="XM_033569467.1"/>
</dbReference>
<comment type="caution">
    <text evidence="3">The sequence shown here is derived from an EMBL/GenBank/DDBJ whole genome shotgun (WGS) entry which is preliminary data.</text>
</comment>
<feature type="domain" description="Oxidoreductase-like" evidence="2">
    <location>
        <begin position="40"/>
        <end position="72"/>
    </location>
</feature>